<feature type="chain" id="PRO_5008276077" evidence="2">
    <location>
        <begin position="21"/>
        <end position="122"/>
    </location>
</feature>
<evidence type="ECO:0000256" key="1">
    <source>
        <dbReference type="SAM" id="MobiDB-lite"/>
    </source>
</evidence>
<name>A0A197JLS4_9FUNG</name>
<accession>A0A197JLS4</accession>
<reference evidence="3 4" key="1">
    <citation type="submission" date="2016-05" db="EMBL/GenBank/DDBJ databases">
        <title>Genome sequencing reveals origins of a unique bacterial endosymbiosis in the earliest lineages of terrestrial Fungi.</title>
        <authorList>
            <consortium name="DOE Joint Genome Institute"/>
            <person name="Uehling J."/>
            <person name="Gryganskyi A."/>
            <person name="Hameed K."/>
            <person name="Tschaplinski T."/>
            <person name="Misztal P."/>
            <person name="Wu S."/>
            <person name="Desiro A."/>
            <person name="Vande Pol N."/>
            <person name="Du Z.-Y."/>
            <person name="Zienkiewicz A."/>
            <person name="Zienkiewicz K."/>
            <person name="Morin E."/>
            <person name="Tisserant E."/>
            <person name="Splivallo R."/>
            <person name="Hainaut M."/>
            <person name="Henrissat B."/>
            <person name="Ohm R."/>
            <person name="Kuo A."/>
            <person name="Yan J."/>
            <person name="Lipzen A."/>
            <person name="Nolan M."/>
            <person name="Labutti K."/>
            <person name="Barry K."/>
            <person name="Goldstein A."/>
            <person name="Labbe J."/>
            <person name="Schadt C."/>
            <person name="Tuskan G."/>
            <person name="Grigoriev I."/>
            <person name="Martin F."/>
            <person name="Vilgalys R."/>
            <person name="Bonito G."/>
        </authorList>
    </citation>
    <scope>NUCLEOTIDE SEQUENCE [LARGE SCALE GENOMIC DNA]</scope>
    <source>
        <strain evidence="3 4">AG-77</strain>
    </source>
</reference>
<evidence type="ECO:0000256" key="2">
    <source>
        <dbReference type="SAM" id="SignalP"/>
    </source>
</evidence>
<dbReference type="Proteomes" id="UP000078512">
    <property type="component" value="Unassembled WGS sequence"/>
</dbReference>
<dbReference type="EMBL" id="KV442080">
    <property type="protein sequence ID" value="OAQ25324.1"/>
    <property type="molecule type" value="Genomic_DNA"/>
</dbReference>
<dbReference type="AlphaFoldDB" id="A0A197JLS4"/>
<protein>
    <submittedName>
        <fullName evidence="3">Uncharacterized protein</fullName>
    </submittedName>
</protein>
<feature type="compositionally biased region" description="Basic and acidic residues" evidence="1">
    <location>
        <begin position="76"/>
        <end position="95"/>
    </location>
</feature>
<feature type="region of interest" description="Disordered" evidence="1">
    <location>
        <begin position="36"/>
        <end position="122"/>
    </location>
</feature>
<keyword evidence="4" id="KW-1185">Reference proteome</keyword>
<sequence>MRFVTLAFAASLISALVVSGAPLFPSVSHDLIALEDGEMPYPGMPHRPKDPMSHVDGGSLEERYVDDGTFPPSRPPRPDPKSHPDGEGLEKRDESGPIVRPPWRPFPGKDPKSHVDGEGLGK</sequence>
<evidence type="ECO:0000313" key="4">
    <source>
        <dbReference type="Proteomes" id="UP000078512"/>
    </source>
</evidence>
<gene>
    <name evidence="3" type="ORF">K457DRAFT_129160</name>
</gene>
<feature type="signal peptide" evidence="2">
    <location>
        <begin position="1"/>
        <end position="20"/>
    </location>
</feature>
<feature type="compositionally biased region" description="Basic and acidic residues" evidence="1">
    <location>
        <begin position="107"/>
        <end position="122"/>
    </location>
</feature>
<keyword evidence="2" id="KW-0732">Signal</keyword>
<evidence type="ECO:0000313" key="3">
    <source>
        <dbReference type="EMBL" id="OAQ25324.1"/>
    </source>
</evidence>
<proteinExistence type="predicted"/>
<organism evidence="3 4">
    <name type="scientific">Linnemannia elongata AG-77</name>
    <dbReference type="NCBI Taxonomy" id="1314771"/>
    <lineage>
        <taxon>Eukaryota</taxon>
        <taxon>Fungi</taxon>
        <taxon>Fungi incertae sedis</taxon>
        <taxon>Mucoromycota</taxon>
        <taxon>Mortierellomycotina</taxon>
        <taxon>Mortierellomycetes</taxon>
        <taxon>Mortierellales</taxon>
        <taxon>Mortierellaceae</taxon>
        <taxon>Linnemannia</taxon>
    </lineage>
</organism>